<accession>A0A078A2Y4</accession>
<dbReference type="Proteomes" id="UP000039865">
    <property type="component" value="Unassembled WGS sequence"/>
</dbReference>
<organism evidence="1 2">
    <name type="scientific">Stylonychia lemnae</name>
    <name type="common">Ciliate</name>
    <dbReference type="NCBI Taxonomy" id="5949"/>
    <lineage>
        <taxon>Eukaryota</taxon>
        <taxon>Sar</taxon>
        <taxon>Alveolata</taxon>
        <taxon>Ciliophora</taxon>
        <taxon>Intramacronucleata</taxon>
        <taxon>Spirotrichea</taxon>
        <taxon>Stichotrichia</taxon>
        <taxon>Sporadotrichida</taxon>
        <taxon>Oxytrichidae</taxon>
        <taxon>Stylonychinae</taxon>
        <taxon>Stylonychia</taxon>
    </lineage>
</organism>
<sequence length="135" mass="15599">MNFIVAVISESYEKVMQKIVAETYKCQEGKLAQKAKKMVRQYEMILNDNIGEWQGFIKDIKSTIKTSTTRAKNETLQNLGLIQSTNQKLMEQLQIDTNKRFDLIQETLKQRMDGLEQLVKESIGKLLENAGQQQQ</sequence>
<proteinExistence type="predicted"/>
<reference evidence="1 2" key="1">
    <citation type="submission" date="2014-06" db="EMBL/GenBank/DDBJ databases">
        <authorList>
            <person name="Swart Estienne"/>
        </authorList>
    </citation>
    <scope>NUCLEOTIDE SEQUENCE [LARGE SCALE GENOMIC DNA]</scope>
    <source>
        <strain evidence="1 2">130c</strain>
    </source>
</reference>
<keyword evidence="2" id="KW-1185">Reference proteome</keyword>
<dbReference type="InParanoid" id="A0A078A2Y4"/>
<dbReference type="EMBL" id="CCKQ01003993">
    <property type="protein sequence ID" value="CDW75134.1"/>
    <property type="molecule type" value="Genomic_DNA"/>
</dbReference>
<gene>
    <name evidence="1" type="primary">Contig12017.g12857</name>
    <name evidence="1" type="ORF">STYLEM_4121</name>
</gene>
<protein>
    <submittedName>
        <fullName evidence="1">Uncharacterized protein</fullName>
    </submittedName>
</protein>
<evidence type="ECO:0000313" key="1">
    <source>
        <dbReference type="EMBL" id="CDW75134.1"/>
    </source>
</evidence>
<dbReference type="AlphaFoldDB" id="A0A078A2Y4"/>
<name>A0A078A2Y4_STYLE</name>
<evidence type="ECO:0000313" key="2">
    <source>
        <dbReference type="Proteomes" id="UP000039865"/>
    </source>
</evidence>